<evidence type="ECO:0000256" key="4">
    <source>
        <dbReference type="ARBA" id="ARBA00022691"/>
    </source>
</evidence>
<name>A0A078FXK2_BRANA</name>
<evidence type="ECO:0000256" key="3">
    <source>
        <dbReference type="ARBA" id="ARBA00022679"/>
    </source>
</evidence>
<dbReference type="Proteomes" id="UP000028999">
    <property type="component" value="Unassembled WGS sequence"/>
</dbReference>
<keyword evidence="2" id="KW-0489">Methyltransferase</keyword>
<evidence type="ECO:0000313" key="7">
    <source>
        <dbReference type="Proteomes" id="UP000028999"/>
    </source>
</evidence>
<dbReference type="SUPFAM" id="SSF53335">
    <property type="entry name" value="S-adenosyl-L-methionine-dependent methyltransferases"/>
    <property type="match status" value="1"/>
</dbReference>
<dbReference type="Gene3D" id="3.40.50.150">
    <property type="entry name" value="Vaccinia Virus protein VP39"/>
    <property type="match status" value="1"/>
</dbReference>
<evidence type="ECO:0000313" key="5">
    <source>
        <dbReference type="EMBL" id="CAF1804115.1"/>
    </source>
</evidence>
<reference evidence="5" key="3">
    <citation type="submission" date="2021-01" db="EMBL/GenBank/DDBJ databases">
        <authorList>
            <consortium name="Genoscope - CEA"/>
            <person name="William W."/>
        </authorList>
    </citation>
    <scope>NUCLEOTIDE SEQUENCE</scope>
</reference>
<keyword evidence="4" id="KW-0949">S-adenosyl-L-methionine</keyword>
<dbReference type="InterPro" id="IPR029063">
    <property type="entry name" value="SAM-dependent_MTases_sf"/>
</dbReference>
<protein>
    <submittedName>
        <fullName evidence="5">(rape) hypothetical protein</fullName>
    </submittedName>
    <submittedName>
        <fullName evidence="6">BnaC04g03200D protein</fullName>
    </submittedName>
</protein>
<dbReference type="STRING" id="3708.A0A078FXK2"/>
<accession>A0A078FXK2</accession>
<dbReference type="Pfam" id="PF05724">
    <property type="entry name" value="TPMT"/>
    <property type="match status" value="1"/>
</dbReference>
<evidence type="ECO:0000256" key="2">
    <source>
        <dbReference type="ARBA" id="ARBA00022603"/>
    </source>
</evidence>
<evidence type="ECO:0000256" key="1">
    <source>
        <dbReference type="ARBA" id="ARBA00022553"/>
    </source>
</evidence>
<dbReference type="PANTHER" id="PTHR32183">
    <property type="match status" value="1"/>
</dbReference>
<reference evidence="6" key="2">
    <citation type="submission" date="2014-06" db="EMBL/GenBank/DDBJ databases">
        <authorList>
            <person name="Genoscope - CEA"/>
        </authorList>
    </citation>
    <scope>NUCLEOTIDE SEQUENCE</scope>
</reference>
<dbReference type="Gramene" id="CDY17899">
    <property type="protein sequence ID" value="CDY17899"/>
    <property type="gene ID" value="GSBRNA2T00002242001"/>
</dbReference>
<dbReference type="PANTHER" id="PTHR32183:SF15">
    <property type="entry name" value="THIOL METHYLTRANSFERASE 1-RELATED"/>
    <property type="match status" value="1"/>
</dbReference>
<dbReference type="AlphaFoldDB" id="A0A078FXK2"/>
<proteinExistence type="predicted"/>
<keyword evidence="3" id="KW-0808">Transferase</keyword>
<dbReference type="Proteomes" id="UP001295469">
    <property type="component" value="Chromosome C04"/>
</dbReference>
<dbReference type="CDD" id="cd02440">
    <property type="entry name" value="AdoMet_MTases"/>
    <property type="match status" value="1"/>
</dbReference>
<gene>
    <name evidence="6" type="primary">BnaC04g03200D</name>
    <name evidence="5" type="ORF">DARMORV10_C04P04860.1</name>
    <name evidence="6" type="ORF">GSBRNA2T00002242001</name>
</gene>
<reference evidence="6 7" key="1">
    <citation type="journal article" date="2014" name="Science">
        <title>Plant genetics. Early allopolyploid evolution in the post-Neolithic Brassica napus oilseed genome.</title>
        <authorList>
            <person name="Chalhoub B."/>
            <person name="Denoeud F."/>
            <person name="Liu S."/>
            <person name="Parkin I.A."/>
            <person name="Tang H."/>
            <person name="Wang X."/>
            <person name="Chiquet J."/>
            <person name="Belcram H."/>
            <person name="Tong C."/>
            <person name="Samans B."/>
            <person name="Correa M."/>
            <person name="Da Silva C."/>
            <person name="Just J."/>
            <person name="Falentin C."/>
            <person name="Koh C.S."/>
            <person name="Le Clainche I."/>
            <person name="Bernard M."/>
            <person name="Bento P."/>
            <person name="Noel B."/>
            <person name="Labadie K."/>
            <person name="Alberti A."/>
            <person name="Charles M."/>
            <person name="Arnaud D."/>
            <person name="Guo H."/>
            <person name="Daviaud C."/>
            <person name="Alamery S."/>
            <person name="Jabbari K."/>
            <person name="Zhao M."/>
            <person name="Edger P.P."/>
            <person name="Chelaifa H."/>
            <person name="Tack D."/>
            <person name="Lassalle G."/>
            <person name="Mestiri I."/>
            <person name="Schnel N."/>
            <person name="Le Paslier M.C."/>
            <person name="Fan G."/>
            <person name="Renault V."/>
            <person name="Bayer P.E."/>
            <person name="Golicz A.A."/>
            <person name="Manoli S."/>
            <person name="Lee T.H."/>
            <person name="Thi V.H."/>
            <person name="Chalabi S."/>
            <person name="Hu Q."/>
            <person name="Fan C."/>
            <person name="Tollenaere R."/>
            <person name="Lu Y."/>
            <person name="Battail C."/>
            <person name="Shen J."/>
            <person name="Sidebottom C.H."/>
            <person name="Wang X."/>
            <person name="Canaguier A."/>
            <person name="Chauveau A."/>
            <person name="Berard A."/>
            <person name="Deniot G."/>
            <person name="Guan M."/>
            <person name="Liu Z."/>
            <person name="Sun F."/>
            <person name="Lim Y.P."/>
            <person name="Lyons E."/>
            <person name="Town C.D."/>
            <person name="Bancroft I."/>
            <person name="Wang X."/>
            <person name="Meng J."/>
            <person name="Ma J."/>
            <person name="Pires J.C."/>
            <person name="King G.J."/>
            <person name="Brunel D."/>
            <person name="Delourme R."/>
            <person name="Renard M."/>
            <person name="Aury J.M."/>
            <person name="Adams K.L."/>
            <person name="Batley J."/>
            <person name="Snowdon R.J."/>
            <person name="Tost J."/>
            <person name="Edwards D."/>
            <person name="Zhou Y."/>
            <person name="Hua W."/>
            <person name="Sharpe A.G."/>
            <person name="Paterson A.H."/>
            <person name="Guan C."/>
            <person name="Wincker P."/>
        </authorList>
    </citation>
    <scope>NUCLEOTIDE SEQUENCE [LARGE SCALE GENOMIC DNA]</scope>
    <source>
        <strain evidence="7">cv. Darmor-bzh</strain>
    </source>
</reference>
<dbReference type="EMBL" id="LK032079">
    <property type="protein sequence ID" value="CDY17899.1"/>
    <property type="molecule type" value="Genomic_DNA"/>
</dbReference>
<dbReference type="PROSITE" id="PS51585">
    <property type="entry name" value="SAM_MT_TPMT"/>
    <property type="match status" value="1"/>
</dbReference>
<keyword evidence="7" id="KW-1185">Reference proteome</keyword>
<dbReference type="PaxDb" id="3708-A0A078FXK2"/>
<dbReference type="GO" id="GO:0018708">
    <property type="term" value="F:thiol S-methyltransferase activity"/>
    <property type="evidence" value="ECO:0000318"/>
    <property type="project" value="GO_Central"/>
</dbReference>
<keyword evidence="1" id="KW-0597">Phosphoprotein</keyword>
<dbReference type="EMBL" id="HG994368">
    <property type="protein sequence ID" value="CAF1804115.1"/>
    <property type="molecule type" value="Genomic_DNA"/>
</dbReference>
<dbReference type="GO" id="GO:0032259">
    <property type="term" value="P:methylation"/>
    <property type="evidence" value="ECO:0007669"/>
    <property type="project" value="UniProtKB-KW"/>
</dbReference>
<dbReference type="InterPro" id="IPR008854">
    <property type="entry name" value="TPMT"/>
</dbReference>
<evidence type="ECO:0000313" key="6">
    <source>
        <dbReference type="EMBL" id="CDY17899.1"/>
    </source>
</evidence>
<organism evidence="6 7">
    <name type="scientific">Brassica napus</name>
    <name type="common">Rape</name>
    <dbReference type="NCBI Taxonomy" id="3708"/>
    <lineage>
        <taxon>Eukaryota</taxon>
        <taxon>Viridiplantae</taxon>
        <taxon>Streptophyta</taxon>
        <taxon>Embryophyta</taxon>
        <taxon>Tracheophyta</taxon>
        <taxon>Spermatophyta</taxon>
        <taxon>Magnoliopsida</taxon>
        <taxon>eudicotyledons</taxon>
        <taxon>Gunneridae</taxon>
        <taxon>Pentapetalae</taxon>
        <taxon>rosids</taxon>
        <taxon>malvids</taxon>
        <taxon>Brassicales</taxon>
        <taxon>Brassicaceae</taxon>
        <taxon>Brassiceae</taxon>
        <taxon>Brassica</taxon>
    </lineage>
</organism>
<sequence>MALRFPQLLKVAEEQQNSKYSSGGKMIPTPEEAATFQPQVVAEGGWEKCWEDGVTPWDQGRATPLILHLLDSSSLPLGRTLVPGCGGGHDIVAMANPERFVVGLDISEKALKKANETYGSAPNAKYFAFMKEDFFTWRPDELFDLIFDYVFFCAIEPEMRPAWAKSMYELLKPEGELITLMYPITDHVGGAPYKVSVSAYECFLFVSIRTCFLFFPFGTTPYCKLEFGLSRRGCFLLPQNLFLYFSKLVFVKLQEVLFSSPLRVPLGFKAVSIEENPDSIPTRKGKEKLGRWKKIN</sequence>